<dbReference type="InterPro" id="IPR027417">
    <property type="entry name" value="P-loop_NTPase"/>
</dbReference>
<dbReference type="RefSeq" id="WP_138845286.1">
    <property type="nucleotide sequence ID" value="NZ_CP040719.1"/>
</dbReference>
<dbReference type="PROSITE" id="PS50893">
    <property type="entry name" value="ABC_TRANSPORTER_2"/>
    <property type="match status" value="1"/>
</dbReference>
<evidence type="ECO:0000313" key="6">
    <source>
        <dbReference type="Proteomes" id="UP000593818"/>
    </source>
</evidence>
<dbReference type="Pfam" id="PF00005">
    <property type="entry name" value="ABC_tran"/>
    <property type="match status" value="1"/>
</dbReference>
<dbReference type="SUPFAM" id="SSF52540">
    <property type="entry name" value="P-loop containing nucleoside triphosphate hydrolases"/>
    <property type="match status" value="1"/>
</dbReference>
<dbReference type="SMART" id="SM00382">
    <property type="entry name" value="AAA"/>
    <property type="match status" value="1"/>
</dbReference>
<keyword evidence="1" id="KW-0813">Transport</keyword>
<dbReference type="PANTHER" id="PTHR24220">
    <property type="entry name" value="IMPORT ATP-BINDING PROTEIN"/>
    <property type="match status" value="1"/>
</dbReference>
<proteinExistence type="predicted"/>
<dbReference type="InterPro" id="IPR017911">
    <property type="entry name" value="MacB-like_ATP-bd"/>
</dbReference>
<reference evidence="5 6" key="1">
    <citation type="submission" date="2020-10" db="EMBL/GenBank/DDBJ databases">
        <title>Whole genome sequence of oil-degrading bacteria Rhodococcus pyridinivorans strain 5Ap.</title>
        <authorList>
            <person name="Akhremchuk A.E."/>
            <person name="Valentovich L.N."/>
            <person name="Charniauskaya M.I."/>
            <person name="Bukliarevich H.A."/>
            <person name="Titok M.A."/>
        </authorList>
    </citation>
    <scope>NUCLEOTIDE SEQUENCE [LARGE SCALE GENOMIC DNA]</scope>
    <source>
        <strain evidence="5 6">5Ap</strain>
    </source>
</reference>
<accession>A0A7M2XME8</accession>
<dbReference type="GO" id="GO:0005886">
    <property type="term" value="C:plasma membrane"/>
    <property type="evidence" value="ECO:0007669"/>
    <property type="project" value="TreeGrafter"/>
</dbReference>
<dbReference type="Proteomes" id="UP000593818">
    <property type="component" value="Chromosome"/>
</dbReference>
<feature type="domain" description="ABC transporter" evidence="4">
    <location>
        <begin position="9"/>
        <end position="226"/>
    </location>
</feature>
<keyword evidence="3 5" id="KW-0067">ATP-binding</keyword>
<sequence length="226" mass="24012">MTVTTSTGLALSDVCLSFGDGDSTVHALDHVDLGVEPGELVAVVGPSGAGKSSLLAVAGGLSRPTSGTVSVDGIEVTALDPRATAKLRRERVGFVFQSGNLLPALTARDQLLLVEKIAGRPGRNPDELLASVGMEHRAHRRPGQLSGGERQRVGIARALMAEPSLLLVDEPTAALDRKRSHEVVELLARETHTSGVATIMVTHDHEILRHCDRVLEMVDGRLRPHD</sequence>
<dbReference type="PROSITE" id="PS00211">
    <property type="entry name" value="ABC_TRANSPORTER_1"/>
    <property type="match status" value="1"/>
</dbReference>
<gene>
    <name evidence="5" type="ORF">INP59_00095</name>
</gene>
<dbReference type="InterPro" id="IPR003593">
    <property type="entry name" value="AAA+_ATPase"/>
</dbReference>
<evidence type="ECO:0000256" key="3">
    <source>
        <dbReference type="ARBA" id="ARBA00022840"/>
    </source>
</evidence>
<dbReference type="InterPro" id="IPR003439">
    <property type="entry name" value="ABC_transporter-like_ATP-bd"/>
</dbReference>
<name>A0A7M2XME8_9NOCA</name>
<dbReference type="GO" id="GO:0005524">
    <property type="term" value="F:ATP binding"/>
    <property type="evidence" value="ECO:0007669"/>
    <property type="project" value="UniProtKB-KW"/>
</dbReference>
<dbReference type="InterPro" id="IPR015854">
    <property type="entry name" value="ABC_transpr_LolD-like"/>
</dbReference>
<dbReference type="GO" id="GO:0022857">
    <property type="term" value="F:transmembrane transporter activity"/>
    <property type="evidence" value="ECO:0007669"/>
    <property type="project" value="TreeGrafter"/>
</dbReference>
<dbReference type="Gene3D" id="3.40.50.300">
    <property type="entry name" value="P-loop containing nucleotide triphosphate hydrolases"/>
    <property type="match status" value="1"/>
</dbReference>
<keyword evidence="6" id="KW-1185">Reference proteome</keyword>
<evidence type="ECO:0000313" key="5">
    <source>
        <dbReference type="EMBL" id="QOV98895.1"/>
    </source>
</evidence>
<evidence type="ECO:0000256" key="2">
    <source>
        <dbReference type="ARBA" id="ARBA00022741"/>
    </source>
</evidence>
<organism evidence="5 6">
    <name type="scientific">Rhodococcus pyridinivorans</name>
    <dbReference type="NCBI Taxonomy" id="103816"/>
    <lineage>
        <taxon>Bacteria</taxon>
        <taxon>Bacillati</taxon>
        <taxon>Actinomycetota</taxon>
        <taxon>Actinomycetes</taxon>
        <taxon>Mycobacteriales</taxon>
        <taxon>Nocardiaceae</taxon>
        <taxon>Rhodococcus</taxon>
    </lineage>
</organism>
<dbReference type="CDD" id="cd03255">
    <property type="entry name" value="ABC_MJ0796_LolCDE_FtsE"/>
    <property type="match status" value="1"/>
</dbReference>
<evidence type="ECO:0000256" key="1">
    <source>
        <dbReference type="ARBA" id="ARBA00022448"/>
    </source>
</evidence>
<keyword evidence="2" id="KW-0547">Nucleotide-binding</keyword>
<dbReference type="GO" id="GO:0016887">
    <property type="term" value="F:ATP hydrolysis activity"/>
    <property type="evidence" value="ECO:0007669"/>
    <property type="project" value="InterPro"/>
</dbReference>
<dbReference type="EMBL" id="CP063450">
    <property type="protein sequence ID" value="QOV98895.1"/>
    <property type="molecule type" value="Genomic_DNA"/>
</dbReference>
<dbReference type="PANTHER" id="PTHR24220:SF685">
    <property type="entry name" value="ABC TRANSPORTER RELATED"/>
    <property type="match status" value="1"/>
</dbReference>
<dbReference type="InterPro" id="IPR017871">
    <property type="entry name" value="ABC_transporter-like_CS"/>
</dbReference>
<protein>
    <submittedName>
        <fullName evidence="5">ABC transporter ATP-binding protein</fullName>
    </submittedName>
</protein>
<evidence type="ECO:0000259" key="4">
    <source>
        <dbReference type="PROSITE" id="PS50893"/>
    </source>
</evidence>
<dbReference type="AlphaFoldDB" id="A0A7M2XME8"/>